<feature type="region of interest" description="Disordered" evidence="1">
    <location>
        <begin position="1"/>
        <end position="34"/>
    </location>
</feature>
<dbReference type="AlphaFoldDB" id="A0A4U0UG40"/>
<sequence>MQRQLLSDSDVRPTTESPIPIIQNETAEAGPLDGLPPQLARSETALTFALETTAPPPQEEIQEIFEEFTHLHHSKLEAPKGAELRYLKGYLKMMFVRQAIALDLDCRTNSERCTKTELREAELAVVSASKAYIINALGEQWKKCMGKAEKILARQSNEGWEYYEELRRADEQEAYEASILNPRVRRHTNVLKAQKKMEEISRDLQAL</sequence>
<organism evidence="2 3">
    <name type="scientific">Salinomyces thailandicus</name>
    <dbReference type="NCBI Taxonomy" id="706561"/>
    <lineage>
        <taxon>Eukaryota</taxon>
        <taxon>Fungi</taxon>
        <taxon>Dikarya</taxon>
        <taxon>Ascomycota</taxon>
        <taxon>Pezizomycotina</taxon>
        <taxon>Dothideomycetes</taxon>
        <taxon>Dothideomycetidae</taxon>
        <taxon>Mycosphaerellales</taxon>
        <taxon>Teratosphaeriaceae</taxon>
        <taxon>Salinomyces</taxon>
    </lineage>
</organism>
<evidence type="ECO:0000313" key="2">
    <source>
        <dbReference type="EMBL" id="TKA33616.1"/>
    </source>
</evidence>
<protein>
    <submittedName>
        <fullName evidence="2">Uncharacterized protein</fullName>
    </submittedName>
</protein>
<comment type="caution">
    <text evidence="2">The sequence shown here is derived from an EMBL/GenBank/DDBJ whole genome shotgun (WGS) entry which is preliminary data.</text>
</comment>
<reference evidence="2 3" key="1">
    <citation type="submission" date="2017-03" db="EMBL/GenBank/DDBJ databases">
        <title>Genomes of endolithic fungi from Antarctica.</title>
        <authorList>
            <person name="Coleine C."/>
            <person name="Masonjones S."/>
            <person name="Stajich J.E."/>
        </authorList>
    </citation>
    <scope>NUCLEOTIDE SEQUENCE [LARGE SCALE GENOMIC DNA]</scope>
    <source>
        <strain evidence="2 3">CCFEE 6315</strain>
    </source>
</reference>
<dbReference type="Proteomes" id="UP000308549">
    <property type="component" value="Unassembled WGS sequence"/>
</dbReference>
<evidence type="ECO:0000256" key="1">
    <source>
        <dbReference type="SAM" id="MobiDB-lite"/>
    </source>
</evidence>
<keyword evidence="3" id="KW-1185">Reference proteome</keyword>
<gene>
    <name evidence="2" type="ORF">B0A50_00452</name>
</gene>
<feature type="compositionally biased region" description="Polar residues" evidence="1">
    <location>
        <begin position="1"/>
        <end position="17"/>
    </location>
</feature>
<evidence type="ECO:0000313" key="3">
    <source>
        <dbReference type="Proteomes" id="UP000308549"/>
    </source>
</evidence>
<dbReference type="EMBL" id="NAJL01000002">
    <property type="protein sequence ID" value="TKA33616.1"/>
    <property type="molecule type" value="Genomic_DNA"/>
</dbReference>
<accession>A0A4U0UG40</accession>
<name>A0A4U0UG40_9PEZI</name>
<proteinExistence type="predicted"/>